<dbReference type="Gene3D" id="3.40.50.300">
    <property type="entry name" value="P-loop containing nucleotide triphosphate hydrolases"/>
    <property type="match status" value="1"/>
</dbReference>
<reference evidence="2" key="1">
    <citation type="journal article" date="2019" name="Int. J. Syst. Evol. Microbiol.">
        <title>The Global Catalogue of Microorganisms (GCM) 10K type strain sequencing project: providing services to taxonomists for standard genome sequencing and annotation.</title>
        <authorList>
            <consortium name="The Broad Institute Genomics Platform"/>
            <consortium name="The Broad Institute Genome Sequencing Center for Infectious Disease"/>
            <person name="Wu L."/>
            <person name="Ma J."/>
        </authorList>
    </citation>
    <scope>NUCLEOTIDE SEQUENCE [LARGE SCALE GENOMIC DNA]</scope>
    <source>
        <strain evidence="2">JCM 16601</strain>
    </source>
</reference>
<dbReference type="EMBL" id="BAAAZC010000004">
    <property type="protein sequence ID" value="GAA3959523.1"/>
    <property type="molecule type" value="Genomic_DNA"/>
</dbReference>
<name>A0ABP7P4G0_9SPHI</name>
<dbReference type="RefSeq" id="WP_259090580.1">
    <property type="nucleotide sequence ID" value="NZ_BAAAZC010000004.1"/>
</dbReference>
<organism evidence="1 2">
    <name type="scientific">Mucilaginibacter dorajii</name>
    <dbReference type="NCBI Taxonomy" id="692994"/>
    <lineage>
        <taxon>Bacteria</taxon>
        <taxon>Pseudomonadati</taxon>
        <taxon>Bacteroidota</taxon>
        <taxon>Sphingobacteriia</taxon>
        <taxon>Sphingobacteriales</taxon>
        <taxon>Sphingobacteriaceae</taxon>
        <taxon>Mucilaginibacter</taxon>
    </lineage>
</organism>
<proteinExistence type="predicted"/>
<gene>
    <name evidence="1" type="ORF">GCM10022210_03770</name>
</gene>
<comment type="caution">
    <text evidence="1">The sequence shown here is derived from an EMBL/GenBank/DDBJ whole genome shotgun (WGS) entry which is preliminary data.</text>
</comment>
<evidence type="ECO:0000313" key="2">
    <source>
        <dbReference type="Proteomes" id="UP001500742"/>
    </source>
</evidence>
<evidence type="ECO:0000313" key="1">
    <source>
        <dbReference type="EMBL" id="GAA3959523.1"/>
    </source>
</evidence>
<sequence length="841" mass="97666">MLSHHFQLLKKLVLTVSNLSYVAPSDCKKLSELIFQKTRLKLSETTLKRVYGFANSEFKPSQFTIDTLLQYCGYYTWTSFLKDHDQRVESDKGLNWLTLTDQADKITGFTLRALKGRSGIPYIKTVGRKFINDHMDDFAASGAVATALIAPAAYGKTIAVLHWIEEKQELGEVNGTNDIVLFFSTSTLQSALMSGQDIHIWLLSLLGFNRADNMVALLNNRSNDDGKFYLIIDGFDEHTLKNDQFSLIINHITDILSLYDQHSCLRLLITMRTSTWVNNRHQLDKSGKWFTGFNGDNSYINVPRFTLPEIKDIGLKINHQPKSFVHPAIIELVCNPLYLQLYYRLRKDDFFLNYADSLLKYDLVSAYMLEKIYMDKHSAERMMFLFELVQIMNHKNGEYYVNKLNASQVIAKHQNVYHELISQGFLREINKSEEMVYHTYIEFGGDELLEYVVAQKLLTDNNNRLNAELVVQINLVMNNEVKLNVIKWIIIYAVKTESHYNLSYITKTDLSLNQRKALLCFMGDFFDRELSGNGLQVINRQFFKLNADGQFFYYFLGLENIDSGYEKTLHVLLKFDLPDDKRLLVLISLAITAMFKLDLKALENYLLQLKKISQSELFKFPVNPLKCIDTVFHYLKYGMIKKGAFVEITKFCFNPPGQGEWFNDHIANDIMFTLAAFTVQFSRNPGKQLRFINTLRCSYKNFSKYAAGYTFFLNIVIADACFMRNDKNGFVGCYRSISRLANHHDHAFTPLMQALLHAYKIEMALIDNNYDQVMMEYKYFDDIAHTNKYKLVKLYIVTLLLKKSDITGMMEYAQFYKQLHYEHTRLIIEGAVIELFEKQVM</sequence>
<dbReference type="Proteomes" id="UP001500742">
    <property type="component" value="Unassembled WGS sequence"/>
</dbReference>
<accession>A0ABP7P4G0</accession>
<dbReference type="InterPro" id="IPR027417">
    <property type="entry name" value="P-loop_NTPase"/>
</dbReference>
<evidence type="ECO:0008006" key="3">
    <source>
        <dbReference type="Google" id="ProtNLM"/>
    </source>
</evidence>
<protein>
    <recommendedName>
        <fullName evidence="3">NACHT domain-containing protein</fullName>
    </recommendedName>
</protein>
<keyword evidence="2" id="KW-1185">Reference proteome</keyword>